<evidence type="ECO:0000259" key="7">
    <source>
        <dbReference type="SMART" id="SM01073"/>
    </source>
</evidence>
<evidence type="ECO:0000256" key="2">
    <source>
        <dbReference type="ARBA" id="ARBA00022737"/>
    </source>
</evidence>
<dbReference type="FunFam" id="2.40.40.20:FF:000007">
    <property type="entry name" value="AAA family ATPase"/>
    <property type="match status" value="1"/>
</dbReference>
<evidence type="ECO:0000256" key="4">
    <source>
        <dbReference type="ARBA" id="ARBA00022840"/>
    </source>
</evidence>
<evidence type="ECO:0000256" key="1">
    <source>
        <dbReference type="ARBA" id="ARBA00009833"/>
    </source>
</evidence>
<dbReference type="Pfam" id="PF02933">
    <property type="entry name" value="CDC48_2"/>
    <property type="match status" value="1"/>
</dbReference>
<dbReference type="FunFam" id="1.10.8.60:FF:000038">
    <property type="entry name" value="spermatogenesis-associated protein 5-like protein 1"/>
    <property type="match status" value="1"/>
</dbReference>
<organism evidence="9">
    <name type="scientific">Methanobacterium veterum</name>
    <dbReference type="NCBI Taxonomy" id="408577"/>
    <lineage>
        <taxon>Archaea</taxon>
        <taxon>Methanobacteriati</taxon>
        <taxon>Methanobacteriota</taxon>
        <taxon>Methanomada group</taxon>
        <taxon>Methanobacteria</taxon>
        <taxon>Methanobacteriales</taxon>
        <taxon>Methanobacteriaceae</taxon>
        <taxon>Methanobacterium</taxon>
    </lineage>
</organism>
<dbReference type="PROSITE" id="PS00674">
    <property type="entry name" value="AAA"/>
    <property type="match status" value="2"/>
</dbReference>
<dbReference type="SUPFAM" id="SSF50692">
    <property type="entry name" value="ADC-like"/>
    <property type="match status" value="1"/>
</dbReference>
<dbReference type="NCBIfam" id="TIGR01243">
    <property type="entry name" value="CDC48"/>
    <property type="match status" value="1"/>
</dbReference>
<keyword evidence="4" id="KW-0067">ATP-binding</keyword>
<keyword evidence="2" id="KW-0677">Repeat</keyword>
<dbReference type="EMBL" id="JAPVER010000020">
    <property type="protein sequence ID" value="MCZ3366642.1"/>
    <property type="molecule type" value="Genomic_DNA"/>
</dbReference>
<evidence type="ECO:0000313" key="9">
    <source>
        <dbReference type="EMBL" id="MCZ3374213.1"/>
    </source>
</evidence>
<dbReference type="EMBL" id="JAPVES010000030">
    <property type="protein sequence ID" value="MCZ3374213.1"/>
    <property type="molecule type" value="Genomic_DNA"/>
</dbReference>
<feature type="domain" description="CDC48 N-terminal subdomain" evidence="7">
    <location>
        <begin position="8"/>
        <end position="92"/>
    </location>
</feature>
<dbReference type="InterPro" id="IPR009010">
    <property type="entry name" value="Asp_de-COase-like_dom_sf"/>
</dbReference>
<dbReference type="SMART" id="SM01073">
    <property type="entry name" value="CDC48_N"/>
    <property type="match status" value="1"/>
</dbReference>
<dbReference type="Gene3D" id="3.40.50.300">
    <property type="entry name" value="P-loop containing nucleotide triphosphate hydrolases"/>
    <property type="match status" value="2"/>
</dbReference>
<dbReference type="FunFam" id="3.40.50.300:FF:000018">
    <property type="entry name" value="Cell division control 48"/>
    <property type="match status" value="1"/>
</dbReference>
<dbReference type="Gene3D" id="2.40.40.20">
    <property type="match status" value="1"/>
</dbReference>
<dbReference type="GO" id="GO:0005524">
    <property type="term" value="F:ATP binding"/>
    <property type="evidence" value="ECO:0007669"/>
    <property type="project" value="UniProtKB-KW"/>
</dbReference>
<evidence type="ECO:0000259" key="6">
    <source>
        <dbReference type="SMART" id="SM01072"/>
    </source>
</evidence>
<dbReference type="Proteomes" id="UP001074446">
    <property type="component" value="Unassembled WGS sequence"/>
</dbReference>
<evidence type="ECO:0000313" key="8">
    <source>
        <dbReference type="EMBL" id="MCZ3366642.1"/>
    </source>
</evidence>
<proteinExistence type="inferred from homology"/>
<dbReference type="SUPFAM" id="SSF52540">
    <property type="entry name" value="P-loop containing nucleoside triphosphate hydrolases"/>
    <property type="match status" value="2"/>
</dbReference>
<dbReference type="SMART" id="SM00382">
    <property type="entry name" value="AAA"/>
    <property type="match status" value="2"/>
</dbReference>
<dbReference type="CDD" id="cd19511">
    <property type="entry name" value="RecA-like_CDC48_r2-like"/>
    <property type="match status" value="1"/>
</dbReference>
<keyword evidence="3" id="KW-0547">Nucleotide-binding</keyword>
<feature type="domain" description="CDC48" evidence="6">
    <location>
        <begin position="108"/>
        <end position="198"/>
    </location>
</feature>
<dbReference type="SUPFAM" id="SSF54585">
    <property type="entry name" value="Cdc48 domain 2-like"/>
    <property type="match status" value="1"/>
</dbReference>
<dbReference type="FunFam" id="3.40.50.300:FF:000012">
    <property type="entry name" value="Transitional endoplasmic reticulum ATPase"/>
    <property type="match status" value="1"/>
</dbReference>
<gene>
    <name evidence="9" type="ORF">O3H35_16305</name>
    <name evidence="8" type="ORF">O3H54_12200</name>
</gene>
<dbReference type="GO" id="GO:0005737">
    <property type="term" value="C:cytoplasm"/>
    <property type="evidence" value="ECO:0007669"/>
    <property type="project" value="UniProtKB-ARBA"/>
</dbReference>
<protein>
    <submittedName>
        <fullName evidence="9">CDC48 family AAA ATPase</fullName>
    </submittedName>
</protein>
<dbReference type="GO" id="GO:0016887">
    <property type="term" value="F:ATP hydrolysis activity"/>
    <property type="evidence" value="ECO:0007669"/>
    <property type="project" value="InterPro"/>
</dbReference>
<dbReference type="InterPro" id="IPR003960">
    <property type="entry name" value="ATPase_AAA_CS"/>
</dbReference>
<sequence length="761" mass="84238">MPELGEVELRVAEALQQDVGKGIIRMDNELLAEMDVEPGDIVEIIGKRTTGAIVGHAYPADIGLEIVRMDGLTRSNAGTSIGETVTIRHAKIRIARKVTLAPATKGLRIMASGDIIKRNIMGRAAARGDILSLISPRRTRETFREFPGGEKVFREFFESTTPFSLGEIKFSVVSTNPAGIVRINDVTEIEVRPEAVEIVEKKVPDVTYDDVGGLKQEIEKVREMIELPLRHPEIFDRLGIDPPRGVLLHGAPGTGKTLLAKAVANESGSNFVAINGPEVMSKYVGEAEKKIRDLFKEAEENAPTVIFIDEIDAIAPKREEVTGEVERRVVAQILALMDGLKERGKVIVIGATNRPDALDQALRRPGRFDREIELRVPDRDGRSEILQIHTRGMPLEDDVDMEEIADITHGFVGADLAALSRESAMNALRRILPELDLEEQTIPQEVLEKLFVTNDNFMEALKSINPSALREVFIEVPDIRWEDIGGLQELKETLREAVEWPLTNSEDFKRIGIQPSKGILLFGPPGTGKTMLSKAVATESKANFISVKGSEILSKWFGESERKIAEIFKKAKQASPCIIFFDEIDAIAPMRGSAAGEPRVVERMVNTLLSEMDGLEELRGVVVIGATNRPDLIDAALLRPGRFDEVVLVSPPDEKARLEILKVHTKSMALDDNVNLVDLSKRTEGYSGADIEALCRKAGVIALHENIKIEKVSKRHFEAALNKVNPSTTPQTKEYYEEVARRLGRGLEAKKVREEFPREVA</sequence>
<evidence type="ECO:0000256" key="3">
    <source>
        <dbReference type="ARBA" id="ARBA00022741"/>
    </source>
</evidence>
<evidence type="ECO:0000259" key="5">
    <source>
        <dbReference type="SMART" id="SM00382"/>
    </source>
</evidence>
<dbReference type="InterPro" id="IPR004201">
    <property type="entry name" value="Cdc48_dom2"/>
</dbReference>
<comment type="similarity">
    <text evidence="1">Belongs to the AAA ATPase family. CDC48 subfamily.</text>
</comment>
<feature type="domain" description="AAA+ ATPase" evidence="5">
    <location>
        <begin position="242"/>
        <end position="378"/>
    </location>
</feature>
<dbReference type="InterPro" id="IPR003959">
    <property type="entry name" value="ATPase_AAA_core"/>
</dbReference>
<accession>A0A9E5AAA5</accession>
<dbReference type="InterPro" id="IPR041569">
    <property type="entry name" value="AAA_lid_3"/>
</dbReference>
<dbReference type="Proteomes" id="UP001068021">
    <property type="component" value="Unassembled WGS sequence"/>
</dbReference>
<feature type="domain" description="AAA+ ATPase" evidence="5">
    <location>
        <begin position="515"/>
        <end position="653"/>
    </location>
</feature>
<dbReference type="PANTHER" id="PTHR23077:SF171">
    <property type="entry name" value="NUCLEAR VALOSIN-CONTAINING PROTEIN-LIKE"/>
    <property type="match status" value="1"/>
</dbReference>
<dbReference type="AlphaFoldDB" id="A0A9E5AAA5"/>
<reference evidence="9" key="1">
    <citation type="submission" date="2022-12" db="EMBL/GenBank/DDBJ databases">
        <title>Reclassification of two methanogenic archaea species isolated from the Kolyma lowland permafrost.</title>
        <authorList>
            <person name="Trubitsyn V.E."/>
            <person name="Rivkina E.M."/>
            <person name="Shcherbakova V.A."/>
        </authorList>
    </citation>
    <scope>NUCLEOTIDE SEQUENCE</scope>
    <source>
        <strain evidence="8">M2</strain>
        <strain evidence="9">MK4</strain>
    </source>
</reference>
<dbReference type="InterPro" id="IPR029067">
    <property type="entry name" value="CDC48_domain_2-like_sf"/>
</dbReference>
<name>A0A9E5AAA5_9EURY</name>
<dbReference type="Pfam" id="PF00004">
    <property type="entry name" value="AAA"/>
    <property type="match status" value="2"/>
</dbReference>
<dbReference type="Gene3D" id="1.10.8.60">
    <property type="match status" value="2"/>
</dbReference>
<comment type="caution">
    <text evidence="9">The sequence shown here is derived from an EMBL/GenBank/DDBJ whole genome shotgun (WGS) entry which is preliminary data.</text>
</comment>
<dbReference type="Pfam" id="PF17862">
    <property type="entry name" value="AAA_lid_3"/>
    <property type="match status" value="2"/>
</dbReference>
<dbReference type="InterPro" id="IPR003593">
    <property type="entry name" value="AAA+_ATPase"/>
</dbReference>
<dbReference type="InterPro" id="IPR003338">
    <property type="entry name" value="CDC4_N-term_subdom"/>
</dbReference>
<dbReference type="FunFam" id="1.10.8.60:FF:000057">
    <property type="entry name" value="AAA family ATPase, CDC48 subfamily"/>
    <property type="match status" value="1"/>
</dbReference>
<keyword evidence="10" id="KW-1185">Reference proteome</keyword>
<dbReference type="Pfam" id="PF02359">
    <property type="entry name" value="CDC48_N"/>
    <property type="match status" value="1"/>
</dbReference>
<dbReference type="RefSeq" id="WP_048080945.1">
    <property type="nucleotide sequence ID" value="NZ_JAPVER010000020.1"/>
</dbReference>
<dbReference type="InterPro" id="IPR005938">
    <property type="entry name" value="AAA_ATPase_CDC48"/>
</dbReference>
<dbReference type="InterPro" id="IPR050168">
    <property type="entry name" value="AAA_ATPase_domain"/>
</dbReference>
<dbReference type="PANTHER" id="PTHR23077">
    <property type="entry name" value="AAA-FAMILY ATPASE"/>
    <property type="match status" value="1"/>
</dbReference>
<evidence type="ECO:0000313" key="10">
    <source>
        <dbReference type="Proteomes" id="UP001068021"/>
    </source>
</evidence>
<dbReference type="InterPro" id="IPR027417">
    <property type="entry name" value="P-loop_NTPase"/>
</dbReference>
<dbReference type="Gene3D" id="3.10.330.10">
    <property type="match status" value="1"/>
</dbReference>
<dbReference type="SMART" id="SM01072">
    <property type="entry name" value="CDC48_2"/>
    <property type="match status" value="1"/>
</dbReference>